<proteinExistence type="predicted"/>
<feature type="chain" id="PRO_5045502452" evidence="1">
    <location>
        <begin position="38"/>
        <end position="252"/>
    </location>
</feature>
<dbReference type="RefSeq" id="WP_220648187.1">
    <property type="nucleotide sequence ID" value="NZ_CP080647.1"/>
</dbReference>
<dbReference type="Pfam" id="PF07987">
    <property type="entry name" value="DUF1775"/>
    <property type="match status" value="1"/>
</dbReference>
<dbReference type="CDD" id="cd08545">
    <property type="entry name" value="YcnI_like"/>
    <property type="match status" value="1"/>
</dbReference>
<dbReference type="Proteomes" id="UP000827138">
    <property type="component" value="Chromosome"/>
</dbReference>
<keyword evidence="4" id="KW-1185">Reference proteome</keyword>
<keyword evidence="1" id="KW-0732">Signal</keyword>
<name>A0ABX8XVM2_9ACTN</name>
<accession>A0ABX8XVM2</accession>
<organism evidence="3 4">
    <name type="scientific">Streptomyces akebiae</name>
    <dbReference type="NCBI Taxonomy" id="2865673"/>
    <lineage>
        <taxon>Bacteria</taxon>
        <taxon>Bacillati</taxon>
        <taxon>Actinomycetota</taxon>
        <taxon>Actinomycetes</taxon>
        <taxon>Kitasatosporales</taxon>
        <taxon>Streptomycetaceae</taxon>
        <taxon>Streptomyces</taxon>
    </lineage>
</organism>
<dbReference type="InterPro" id="IPR012533">
    <property type="entry name" value="YcnI-copper_dom"/>
</dbReference>
<gene>
    <name evidence="3" type="ORF">K1J60_25355</name>
</gene>
<evidence type="ECO:0000259" key="2">
    <source>
        <dbReference type="Pfam" id="PF07987"/>
    </source>
</evidence>
<evidence type="ECO:0000313" key="3">
    <source>
        <dbReference type="EMBL" id="QYX79397.1"/>
    </source>
</evidence>
<dbReference type="EMBL" id="CP080647">
    <property type="protein sequence ID" value="QYX79397.1"/>
    <property type="molecule type" value="Genomic_DNA"/>
</dbReference>
<reference evidence="3 4" key="1">
    <citation type="submission" date="2021-08" db="EMBL/GenBank/DDBJ databases">
        <authorList>
            <person name="Ping M."/>
        </authorList>
    </citation>
    <scope>NUCLEOTIDE SEQUENCE [LARGE SCALE GENOMIC DNA]</scope>
    <source>
        <strain evidence="3 4">MG28</strain>
    </source>
</reference>
<dbReference type="InterPro" id="IPR038507">
    <property type="entry name" value="YcnI-like_sf"/>
</dbReference>
<feature type="signal peptide" evidence="1">
    <location>
        <begin position="1"/>
        <end position="37"/>
    </location>
</feature>
<protein>
    <submittedName>
        <fullName evidence="3">YcnI family protein</fullName>
    </submittedName>
</protein>
<evidence type="ECO:0000256" key="1">
    <source>
        <dbReference type="SAM" id="SignalP"/>
    </source>
</evidence>
<feature type="domain" description="YncI copper-binding" evidence="2">
    <location>
        <begin position="38"/>
        <end position="183"/>
    </location>
</feature>
<sequence length="252" mass="26452">MISRAPGHPSSRCRRLSVAAVAGAAAVVLLAAPGAFAHVTVNPRTAEPGGFTKADFRVPNERDADFTVRVEIAFPAEHPLRHVSVQPVPGWKVTVKKERLKQPIVDGDHEITEAVTSVLWEGGTIRPGEFQEFPVSLGPLPEDAPELVFKAVQTYSGGEVVRWIDVPEKGEAEPEHPAPVLALKSTAPVTAAAPAAARTSYEAEAPATDMVSRLLGGSGLAVGLAALGWAAAGRRATATRSAQAARQEEITA</sequence>
<evidence type="ECO:0000313" key="4">
    <source>
        <dbReference type="Proteomes" id="UP000827138"/>
    </source>
</evidence>
<dbReference type="Gene3D" id="2.60.40.2230">
    <property type="entry name" value="Uncharacterised protein YcnI-like PF07987, DUF1775"/>
    <property type="match status" value="1"/>
</dbReference>